<dbReference type="SUPFAM" id="SSF53335">
    <property type="entry name" value="S-adenosyl-L-methionine-dependent methyltransferases"/>
    <property type="match status" value="1"/>
</dbReference>
<evidence type="ECO:0000313" key="5">
    <source>
        <dbReference type="EMBL" id="KAK6937545.1"/>
    </source>
</evidence>
<feature type="domain" description="O-methyltransferase C-terminal" evidence="4">
    <location>
        <begin position="127"/>
        <end position="195"/>
    </location>
</feature>
<evidence type="ECO:0000259" key="4">
    <source>
        <dbReference type="Pfam" id="PF00891"/>
    </source>
</evidence>
<evidence type="ECO:0000256" key="3">
    <source>
        <dbReference type="ARBA" id="ARBA00022691"/>
    </source>
</evidence>
<dbReference type="EMBL" id="JBAMMX010000006">
    <property type="protein sequence ID" value="KAK6937545.1"/>
    <property type="molecule type" value="Genomic_DNA"/>
</dbReference>
<proteinExistence type="predicted"/>
<keyword evidence="6" id="KW-1185">Reference proteome</keyword>
<dbReference type="Gene3D" id="3.40.50.150">
    <property type="entry name" value="Vaccinia Virus protein VP39"/>
    <property type="match status" value="1"/>
</dbReference>
<evidence type="ECO:0000256" key="2">
    <source>
        <dbReference type="ARBA" id="ARBA00022679"/>
    </source>
</evidence>
<dbReference type="GO" id="GO:0032259">
    <property type="term" value="P:methylation"/>
    <property type="evidence" value="ECO:0007669"/>
    <property type="project" value="UniProtKB-KW"/>
</dbReference>
<dbReference type="InterPro" id="IPR016461">
    <property type="entry name" value="COMT-like"/>
</dbReference>
<comment type="caution">
    <text evidence="5">The sequence shown here is derived from an EMBL/GenBank/DDBJ whole genome shotgun (WGS) entry which is preliminary data.</text>
</comment>
<dbReference type="GO" id="GO:0008171">
    <property type="term" value="F:O-methyltransferase activity"/>
    <property type="evidence" value="ECO:0007669"/>
    <property type="project" value="InterPro"/>
</dbReference>
<evidence type="ECO:0000313" key="6">
    <source>
        <dbReference type="Proteomes" id="UP001370490"/>
    </source>
</evidence>
<dbReference type="AlphaFoldDB" id="A0AAN8ZKK4"/>
<dbReference type="Pfam" id="PF00891">
    <property type="entry name" value="Methyltransf_2"/>
    <property type="match status" value="1"/>
</dbReference>
<gene>
    <name evidence="5" type="ORF">RJ641_031053</name>
</gene>
<accession>A0AAN8ZKK4</accession>
<reference evidence="5 6" key="1">
    <citation type="submission" date="2023-12" db="EMBL/GenBank/DDBJ databases">
        <title>A high-quality genome assembly for Dillenia turbinata (Dilleniales).</title>
        <authorList>
            <person name="Chanderbali A."/>
        </authorList>
    </citation>
    <scope>NUCLEOTIDE SEQUENCE [LARGE SCALE GENOMIC DNA]</scope>
    <source>
        <strain evidence="5">LSX21</strain>
        <tissue evidence="5">Leaf</tissue>
    </source>
</reference>
<protein>
    <submittedName>
        <fullName evidence="5">O-methyltransferase domain</fullName>
    </submittedName>
</protein>
<dbReference type="PANTHER" id="PTHR11746">
    <property type="entry name" value="O-METHYLTRANSFERASE"/>
    <property type="match status" value="1"/>
</dbReference>
<dbReference type="InterPro" id="IPR001077">
    <property type="entry name" value="COMT_C"/>
</dbReference>
<keyword evidence="3" id="KW-0949">S-adenosyl-L-methionine</keyword>
<evidence type="ECO:0000256" key="1">
    <source>
        <dbReference type="ARBA" id="ARBA00022603"/>
    </source>
</evidence>
<organism evidence="5 6">
    <name type="scientific">Dillenia turbinata</name>
    <dbReference type="NCBI Taxonomy" id="194707"/>
    <lineage>
        <taxon>Eukaryota</taxon>
        <taxon>Viridiplantae</taxon>
        <taxon>Streptophyta</taxon>
        <taxon>Embryophyta</taxon>
        <taxon>Tracheophyta</taxon>
        <taxon>Spermatophyta</taxon>
        <taxon>Magnoliopsida</taxon>
        <taxon>eudicotyledons</taxon>
        <taxon>Gunneridae</taxon>
        <taxon>Pentapetalae</taxon>
        <taxon>Dilleniales</taxon>
        <taxon>Dilleniaceae</taxon>
        <taxon>Dillenia</taxon>
    </lineage>
</organism>
<keyword evidence="2" id="KW-0808">Transferase</keyword>
<keyword evidence="1" id="KW-0489">Methyltransferase</keyword>
<dbReference type="Proteomes" id="UP001370490">
    <property type="component" value="Unassembled WGS sequence"/>
</dbReference>
<name>A0AAN8ZKK4_9MAGN</name>
<sequence>MEETTEALNPPRRLKNGFWEPSTPIAKTIEEVIRWFLGAQNSVGAKGLVANHFLPTCSSWQGRERAVPPSGMLYLKDAVLEGGVPFQKAPAYKYAGIDSNFNEIFNNAIFKLEQSRPTPIQSKFKHTVSHNCNHEECVRLLENCYKALLETGKVIIIDILMPEGAETNFKGKLAAGGRERTGRELAALSEAAGFSCLKVISCFRAHSIVELHQ</sequence>
<dbReference type="InterPro" id="IPR029063">
    <property type="entry name" value="SAM-dependent_MTases_sf"/>
</dbReference>